<dbReference type="GO" id="GO:0009313">
    <property type="term" value="P:oligosaccharide catabolic process"/>
    <property type="evidence" value="ECO:0007669"/>
    <property type="project" value="TreeGrafter"/>
</dbReference>
<reference evidence="7 8" key="1">
    <citation type="submission" date="2019-12" db="EMBL/GenBank/DDBJ databases">
        <authorList>
            <person name="Li M."/>
        </authorList>
    </citation>
    <scope>NUCLEOTIDE SEQUENCE [LARGE SCALE GENOMIC DNA]</scope>
    <source>
        <strain evidence="7 8">GBMRC 2046</strain>
    </source>
</reference>
<keyword evidence="8" id="KW-1185">Reference proteome</keyword>
<feature type="transmembrane region" description="Helical" evidence="5">
    <location>
        <begin position="256"/>
        <end position="275"/>
    </location>
</feature>
<keyword evidence="5" id="KW-0472">Membrane</keyword>
<dbReference type="Gene3D" id="1.20.1720.10">
    <property type="entry name" value="Multidrug resistance protein D"/>
    <property type="match status" value="1"/>
</dbReference>
<dbReference type="InterPro" id="IPR006047">
    <property type="entry name" value="GH13_cat_dom"/>
</dbReference>
<evidence type="ECO:0000256" key="3">
    <source>
        <dbReference type="ARBA" id="ARBA00023295"/>
    </source>
</evidence>
<feature type="transmembrane region" description="Helical" evidence="5">
    <location>
        <begin position="219"/>
        <end position="236"/>
    </location>
</feature>
<dbReference type="GO" id="GO:0022857">
    <property type="term" value="F:transmembrane transporter activity"/>
    <property type="evidence" value="ECO:0007669"/>
    <property type="project" value="InterPro"/>
</dbReference>
<dbReference type="InterPro" id="IPR017853">
    <property type="entry name" value="GH"/>
</dbReference>
<dbReference type="SUPFAM" id="SSF51445">
    <property type="entry name" value="(Trans)glycosidases"/>
    <property type="match status" value="1"/>
</dbReference>
<dbReference type="PANTHER" id="PTHR10357:SF179">
    <property type="entry name" value="NEUTRAL AND BASIC AMINO ACID TRANSPORT PROTEIN RBAT"/>
    <property type="match status" value="1"/>
</dbReference>
<keyword evidence="2" id="KW-0378">Hydrolase</keyword>
<keyword evidence="3" id="KW-0326">Glycosidase</keyword>
<protein>
    <submittedName>
        <fullName evidence="7">MFS transporter</fullName>
    </submittedName>
</protein>
<dbReference type="AlphaFoldDB" id="A0A7X3S619"/>
<proteinExistence type="inferred from homology"/>
<accession>A0A7X3S619</accession>
<dbReference type="Pfam" id="PF00128">
    <property type="entry name" value="Alpha-amylase"/>
    <property type="match status" value="1"/>
</dbReference>
<evidence type="ECO:0000259" key="6">
    <source>
        <dbReference type="SMART" id="SM00642"/>
    </source>
</evidence>
<dbReference type="InterPro" id="IPR036259">
    <property type="entry name" value="MFS_trans_sf"/>
</dbReference>
<sequence length="356" mass="40576">MTLERERAWWQRSVIYEVYPRSFQDINGDGIGDLRGIIARADYLAWLGIDAVWIAPFYRSPMADFGYDIADYLDVDPIFGTLADFDRLVAALHARSIRIILDFVPNHTSDQHPWFKEARSSLDSAKRDWYIWRDPKADGGAPNNWQCFPAGSAWELDRATGQYYLHSFLAQQPDLNWRNRRVREAMYDVLRFWLDRAAMLAGAGLLALSMAIAVFLDSYWMLLALWFAVGMAYSLAQVPSGRLLRRSAHEADRPAIYAAQFALSHACWLVTYPLAGRFGNLAGLSATALVLAGIAGFATAVAMWLWPADDPEEIEHQHRELPPDHPHLKKGERSAQKRHRHAYVIDELHPTWPTSH</sequence>
<comment type="caution">
    <text evidence="7">The sequence shown here is derived from an EMBL/GenBank/DDBJ whole genome shotgun (WGS) entry which is preliminary data.</text>
</comment>
<evidence type="ECO:0000256" key="4">
    <source>
        <dbReference type="SAM" id="MobiDB-lite"/>
    </source>
</evidence>
<dbReference type="Proteomes" id="UP000433101">
    <property type="component" value="Unassembled WGS sequence"/>
</dbReference>
<evidence type="ECO:0000256" key="2">
    <source>
        <dbReference type="ARBA" id="ARBA00022801"/>
    </source>
</evidence>
<feature type="compositionally biased region" description="Basic and acidic residues" evidence="4">
    <location>
        <begin position="315"/>
        <end position="335"/>
    </location>
</feature>
<dbReference type="SMART" id="SM00642">
    <property type="entry name" value="Aamy"/>
    <property type="match status" value="1"/>
</dbReference>
<dbReference type="GO" id="GO:0004556">
    <property type="term" value="F:alpha-amylase activity"/>
    <property type="evidence" value="ECO:0007669"/>
    <property type="project" value="TreeGrafter"/>
</dbReference>
<evidence type="ECO:0000313" key="8">
    <source>
        <dbReference type="Proteomes" id="UP000433101"/>
    </source>
</evidence>
<feature type="region of interest" description="Disordered" evidence="4">
    <location>
        <begin position="315"/>
        <end position="338"/>
    </location>
</feature>
<evidence type="ECO:0000256" key="1">
    <source>
        <dbReference type="ARBA" id="ARBA00008061"/>
    </source>
</evidence>
<evidence type="ECO:0000313" key="7">
    <source>
        <dbReference type="EMBL" id="MXN63616.1"/>
    </source>
</evidence>
<keyword evidence="5" id="KW-0812">Transmembrane</keyword>
<name>A0A7X3S619_9HYPH</name>
<organism evidence="7 8">
    <name type="scientific">Stappia sediminis</name>
    <dbReference type="NCBI Taxonomy" id="2692190"/>
    <lineage>
        <taxon>Bacteria</taxon>
        <taxon>Pseudomonadati</taxon>
        <taxon>Pseudomonadota</taxon>
        <taxon>Alphaproteobacteria</taxon>
        <taxon>Hyphomicrobiales</taxon>
        <taxon>Stappiaceae</taxon>
        <taxon>Stappia</taxon>
    </lineage>
</organism>
<comment type="similarity">
    <text evidence="1">Belongs to the glycosyl hydrolase 13 family.</text>
</comment>
<keyword evidence="5" id="KW-1133">Transmembrane helix</keyword>
<dbReference type="InterPro" id="IPR045857">
    <property type="entry name" value="O16G_dom_2"/>
</dbReference>
<evidence type="ECO:0000256" key="5">
    <source>
        <dbReference type="SAM" id="Phobius"/>
    </source>
</evidence>
<dbReference type="PANTHER" id="PTHR10357">
    <property type="entry name" value="ALPHA-AMYLASE FAMILY MEMBER"/>
    <property type="match status" value="1"/>
</dbReference>
<dbReference type="Gene3D" id="3.20.20.80">
    <property type="entry name" value="Glycosidases"/>
    <property type="match status" value="1"/>
</dbReference>
<dbReference type="SUPFAM" id="SSF103473">
    <property type="entry name" value="MFS general substrate transporter"/>
    <property type="match status" value="1"/>
</dbReference>
<dbReference type="Gene3D" id="3.90.400.10">
    <property type="entry name" value="Oligo-1,6-glucosidase, Domain 2"/>
    <property type="match status" value="1"/>
</dbReference>
<feature type="domain" description="Glycosyl hydrolase family 13 catalytic" evidence="6">
    <location>
        <begin position="17"/>
        <end position="349"/>
    </location>
</feature>
<dbReference type="FunFam" id="3.90.400.10:FF:000002">
    <property type="entry name" value="Sucrose isomerase"/>
    <property type="match status" value="1"/>
</dbReference>
<dbReference type="EMBL" id="WUMV01000001">
    <property type="protein sequence ID" value="MXN63616.1"/>
    <property type="molecule type" value="Genomic_DNA"/>
</dbReference>
<feature type="transmembrane region" description="Helical" evidence="5">
    <location>
        <begin position="193"/>
        <end position="213"/>
    </location>
</feature>
<gene>
    <name evidence="7" type="ORF">GR183_01765</name>
</gene>
<feature type="transmembrane region" description="Helical" evidence="5">
    <location>
        <begin position="281"/>
        <end position="306"/>
    </location>
</feature>